<sequence length="146" mass="16998">MESGKTKRKWLRNIAEDKRAIHILPQQKKVRGQTSGQQSRHRGRSLNKTRTRHLPSTCRGQVRQQQNKANSWKEQNSTKFAGVRLPLKGKYLKRMVVGEEGTVHRTGPGTPGPENVEGFVLCDRWRWCKSNYKATENKRKVHQREK</sequence>
<reference evidence="2 3" key="1">
    <citation type="submission" date="2023-10" db="EMBL/GenBank/DDBJ databases">
        <title>Genomes of two closely related lineages of the louse Polyplax serrata with different host specificities.</title>
        <authorList>
            <person name="Martinu J."/>
            <person name="Tarabai H."/>
            <person name="Stefka J."/>
            <person name="Hypsa V."/>
        </authorList>
    </citation>
    <scope>NUCLEOTIDE SEQUENCE [LARGE SCALE GENOMIC DNA]</scope>
    <source>
        <strain evidence="2">HR10_N</strain>
    </source>
</reference>
<proteinExistence type="predicted"/>
<dbReference type="Proteomes" id="UP001372834">
    <property type="component" value="Unassembled WGS sequence"/>
</dbReference>
<feature type="compositionally biased region" description="Basic residues" evidence="1">
    <location>
        <begin position="1"/>
        <end position="11"/>
    </location>
</feature>
<evidence type="ECO:0000256" key="1">
    <source>
        <dbReference type="SAM" id="MobiDB-lite"/>
    </source>
</evidence>
<accession>A0AAN8PYD8</accession>
<feature type="region of interest" description="Disordered" evidence="1">
    <location>
        <begin position="1"/>
        <end position="77"/>
    </location>
</feature>
<dbReference type="AlphaFoldDB" id="A0AAN8PYD8"/>
<comment type="caution">
    <text evidence="2">The sequence shown here is derived from an EMBL/GenBank/DDBJ whole genome shotgun (WGS) entry which is preliminary data.</text>
</comment>
<feature type="compositionally biased region" description="Basic residues" evidence="1">
    <location>
        <begin position="39"/>
        <end position="53"/>
    </location>
</feature>
<gene>
    <name evidence="2" type="ORF">RUM43_008107</name>
</gene>
<evidence type="ECO:0000313" key="2">
    <source>
        <dbReference type="EMBL" id="KAK6639832.1"/>
    </source>
</evidence>
<organism evidence="2 3">
    <name type="scientific">Polyplax serrata</name>
    <name type="common">Common mouse louse</name>
    <dbReference type="NCBI Taxonomy" id="468196"/>
    <lineage>
        <taxon>Eukaryota</taxon>
        <taxon>Metazoa</taxon>
        <taxon>Ecdysozoa</taxon>
        <taxon>Arthropoda</taxon>
        <taxon>Hexapoda</taxon>
        <taxon>Insecta</taxon>
        <taxon>Pterygota</taxon>
        <taxon>Neoptera</taxon>
        <taxon>Paraneoptera</taxon>
        <taxon>Psocodea</taxon>
        <taxon>Troctomorpha</taxon>
        <taxon>Phthiraptera</taxon>
        <taxon>Anoplura</taxon>
        <taxon>Polyplacidae</taxon>
        <taxon>Polyplax</taxon>
    </lineage>
</organism>
<feature type="compositionally biased region" description="Polar residues" evidence="1">
    <location>
        <begin position="58"/>
        <end position="77"/>
    </location>
</feature>
<dbReference type="EMBL" id="JAWJWE010000003">
    <property type="protein sequence ID" value="KAK6639832.1"/>
    <property type="molecule type" value="Genomic_DNA"/>
</dbReference>
<protein>
    <submittedName>
        <fullName evidence="2">Uncharacterized protein</fullName>
    </submittedName>
</protein>
<name>A0AAN8PYD8_POLSC</name>
<evidence type="ECO:0000313" key="3">
    <source>
        <dbReference type="Proteomes" id="UP001372834"/>
    </source>
</evidence>